<evidence type="ECO:0000256" key="1">
    <source>
        <dbReference type="SAM" id="MobiDB-lite"/>
    </source>
</evidence>
<gene>
    <name evidence="4" type="ORF">B0I32_109335</name>
</gene>
<dbReference type="GO" id="GO:0003824">
    <property type="term" value="F:catalytic activity"/>
    <property type="evidence" value="ECO:0007669"/>
    <property type="project" value="UniProtKB-ARBA"/>
</dbReference>
<dbReference type="AlphaFoldDB" id="A0A2T0MYY1"/>
<dbReference type="EMBL" id="PVNG01000009">
    <property type="protein sequence ID" value="PRX64406.1"/>
    <property type="molecule type" value="Genomic_DNA"/>
</dbReference>
<feature type="transmembrane region" description="Helical" evidence="2">
    <location>
        <begin position="175"/>
        <end position="193"/>
    </location>
</feature>
<organism evidence="4 5">
    <name type="scientific">Nonomuraea fuscirosea</name>
    <dbReference type="NCBI Taxonomy" id="1291556"/>
    <lineage>
        <taxon>Bacteria</taxon>
        <taxon>Bacillati</taxon>
        <taxon>Actinomycetota</taxon>
        <taxon>Actinomycetes</taxon>
        <taxon>Streptosporangiales</taxon>
        <taxon>Streptosporangiaceae</taxon>
        <taxon>Nonomuraea</taxon>
    </lineage>
</organism>
<feature type="domain" description="AB hydrolase-1" evidence="3">
    <location>
        <begin position="342"/>
        <end position="565"/>
    </location>
</feature>
<dbReference type="Proteomes" id="UP000238312">
    <property type="component" value="Unassembled WGS sequence"/>
</dbReference>
<keyword evidence="5" id="KW-1185">Reference proteome</keyword>
<evidence type="ECO:0000313" key="4">
    <source>
        <dbReference type="EMBL" id="PRX64406.1"/>
    </source>
</evidence>
<evidence type="ECO:0000313" key="5">
    <source>
        <dbReference type="Proteomes" id="UP000238312"/>
    </source>
</evidence>
<dbReference type="Pfam" id="PF12697">
    <property type="entry name" value="Abhydrolase_6"/>
    <property type="match status" value="1"/>
</dbReference>
<feature type="transmembrane region" description="Helical" evidence="2">
    <location>
        <begin position="49"/>
        <end position="68"/>
    </location>
</feature>
<accession>A0A2T0MYY1</accession>
<evidence type="ECO:0000256" key="2">
    <source>
        <dbReference type="SAM" id="Phobius"/>
    </source>
</evidence>
<dbReference type="SUPFAM" id="SSF53474">
    <property type="entry name" value="alpha/beta-Hydrolases"/>
    <property type="match status" value="1"/>
</dbReference>
<dbReference type="InterPro" id="IPR029058">
    <property type="entry name" value="AB_hydrolase_fold"/>
</dbReference>
<keyword evidence="2" id="KW-1133">Transmembrane helix</keyword>
<feature type="transmembrane region" description="Helical" evidence="2">
    <location>
        <begin position="75"/>
        <end position="96"/>
    </location>
</feature>
<keyword evidence="2" id="KW-0812">Transmembrane</keyword>
<dbReference type="Pfam" id="PF06197">
    <property type="entry name" value="DUF998"/>
    <property type="match status" value="1"/>
</dbReference>
<feature type="transmembrane region" description="Helical" evidence="2">
    <location>
        <begin position="143"/>
        <end position="163"/>
    </location>
</feature>
<sequence>MFVFAASAFIVAAVLGSAWMTGQFTTPAVDRTDGYVGELAARDQPWTRLFRVSDVLAGLACLLGVTLVPRVAREWPGWLALAAFGLLTVVTGLFPLDCATVSDPLCGRQGTSMGHLIHLAAGGLGTAAVLAAMALLGVSWRSWVSWLFTWLTLAATVLTVAGLAGGRGAGLAHRAQLTMIAFWLVYVALRLLIADDQEGNEALTPSMRIAPGRMGGVGGARVRPEGAGEGFGVVSGAGHPLEAVSGADAGRLAGTAEEWCRADTAGGGGEEGGDGVAGRGVEASPGGGGAGGAGVGVGLGGGGAGGAGVGVGSGGVVAGCGRQHVVVQGEGPAVLIAVGAAGAWFHWDAVAGLLVAAGHRVIRFDRPGLGLSPPSSAPPTLYGEVARLAALAPAHPQQVTVIAHGVACWHAEAFARLHPLCLARLVLVDPACVTERPPPAAATGTAGRWLPALGGTWGATVLARLTGPAAHRLLTGLPDPSGISRTGTTISAMAGEWLARGGMAADLRRLRAEKPFPGAPVVVISAGDPDGCRERLAYELGGEHVRVPGPGRRIHLHHPHTVADAALPSVHAHAQHQRQVPQMPQAPEFGAGPPGKPATGDDPPAGGDQRDSGGP</sequence>
<proteinExistence type="predicted"/>
<keyword evidence="2" id="KW-0472">Membrane</keyword>
<feature type="transmembrane region" description="Helical" evidence="2">
    <location>
        <begin position="116"/>
        <end position="136"/>
    </location>
</feature>
<dbReference type="InterPro" id="IPR000073">
    <property type="entry name" value="AB_hydrolase_1"/>
</dbReference>
<comment type="caution">
    <text evidence="4">The sequence shown here is derived from an EMBL/GenBank/DDBJ whole genome shotgun (WGS) entry which is preliminary data.</text>
</comment>
<protein>
    <submittedName>
        <fullName evidence="4">Pimeloyl-ACP methyl ester carboxylesterase</fullName>
    </submittedName>
</protein>
<dbReference type="InterPro" id="IPR009339">
    <property type="entry name" value="DUF998"/>
</dbReference>
<feature type="region of interest" description="Disordered" evidence="1">
    <location>
        <begin position="570"/>
        <end position="615"/>
    </location>
</feature>
<dbReference type="Gene3D" id="3.40.50.1820">
    <property type="entry name" value="alpha/beta hydrolase"/>
    <property type="match status" value="1"/>
</dbReference>
<name>A0A2T0MYY1_9ACTN</name>
<evidence type="ECO:0000259" key="3">
    <source>
        <dbReference type="Pfam" id="PF12697"/>
    </source>
</evidence>
<reference evidence="4 5" key="1">
    <citation type="submission" date="2018-03" db="EMBL/GenBank/DDBJ databases">
        <title>Genomic Encyclopedia of Type Strains, Phase III (KMG-III): the genomes of soil and plant-associated and newly described type strains.</title>
        <authorList>
            <person name="Whitman W."/>
        </authorList>
    </citation>
    <scope>NUCLEOTIDE SEQUENCE [LARGE SCALE GENOMIC DNA]</scope>
    <source>
        <strain evidence="4 5">CGMCC 4.7104</strain>
    </source>
</reference>